<organism evidence="1 2">
    <name type="scientific">Hymenolepis diminuta</name>
    <name type="common">Rat tapeworm</name>
    <dbReference type="NCBI Taxonomy" id="6216"/>
    <lineage>
        <taxon>Eukaryota</taxon>
        <taxon>Metazoa</taxon>
        <taxon>Spiralia</taxon>
        <taxon>Lophotrochozoa</taxon>
        <taxon>Platyhelminthes</taxon>
        <taxon>Cestoda</taxon>
        <taxon>Eucestoda</taxon>
        <taxon>Cyclophyllidea</taxon>
        <taxon>Hymenolepididae</taxon>
        <taxon>Hymenolepis</taxon>
    </lineage>
</organism>
<proteinExistence type="predicted"/>
<evidence type="ECO:0000313" key="1">
    <source>
        <dbReference type="EMBL" id="VUZ40614.1"/>
    </source>
</evidence>
<dbReference type="Proteomes" id="UP000321570">
    <property type="component" value="Unassembled WGS sequence"/>
</dbReference>
<gene>
    <name evidence="1" type="ORF">WMSIL1_LOCUS1615</name>
</gene>
<protein>
    <submittedName>
        <fullName evidence="1">Uncharacterized protein</fullName>
    </submittedName>
</protein>
<evidence type="ECO:0000313" key="2">
    <source>
        <dbReference type="Proteomes" id="UP000321570"/>
    </source>
</evidence>
<reference evidence="1 2" key="1">
    <citation type="submission" date="2019-07" db="EMBL/GenBank/DDBJ databases">
        <authorList>
            <person name="Jastrzebski P J."/>
            <person name="Paukszto L."/>
            <person name="Jastrzebski P J."/>
        </authorList>
    </citation>
    <scope>NUCLEOTIDE SEQUENCE [LARGE SCALE GENOMIC DNA]</scope>
    <source>
        <strain evidence="1 2">WMS-il1</strain>
    </source>
</reference>
<keyword evidence="2" id="KW-1185">Reference proteome</keyword>
<dbReference type="EMBL" id="CABIJS010000035">
    <property type="protein sequence ID" value="VUZ40614.1"/>
    <property type="molecule type" value="Genomic_DNA"/>
</dbReference>
<accession>A0A564Y202</accession>
<sequence>MNETDIIAPSESFQVMEGSSMKKKVAYHFQGMPKQQTAKGSAVSDEIHPPSFLPRFPNSCDNKYNCNHSNNNNGNETLSHLFQCNAANKEMDVF</sequence>
<dbReference type="AlphaFoldDB" id="A0A564Y202"/>
<name>A0A564Y202_HYMDI</name>